<dbReference type="AlphaFoldDB" id="E2S8A5"/>
<proteinExistence type="predicted"/>
<organism evidence="1 2">
    <name type="scientific">Aeromicrobium marinum DSM 15272</name>
    <dbReference type="NCBI Taxonomy" id="585531"/>
    <lineage>
        <taxon>Bacteria</taxon>
        <taxon>Bacillati</taxon>
        <taxon>Actinomycetota</taxon>
        <taxon>Actinomycetes</taxon>
        <taxon>Propionibacteriales</taxon>
        <taxon>Nocardioidaceae</taxon>
        <taxon>Aeromicrobium</taxon>
    </lineage>
</organism>
<dbReference type="STRING" id="585531.HMPREF0063_10262"/>
<reference evidence="1" key="1">
    <citation type="submission" date="2010-08" db="EMBL/GenBank/DDBJ databases">
        <authorList>
            <person name="Muzny D."/>
            <person name="Qin X."/>
            <person name="Buhay C."/>
            <person name="Dugan-Rocha S."/>
            <person name="Ding Y."/>
            <person name="Chen G."/>
            <person name="Hawes A."/>
            <person name="Holder M."/>
            <person name="Jhangiani S."/>
            <person name="Johnson A."/>
            <person name="Khan Z."/>
            <person name="Li Z."/>
            <person name="Liu W."/>
            <person name="Liu X."/>
            <person name="Perez L."/>
            <person name="Shen H."/>
            <person name="Wang Q."/>
            <person name="Watt J."/>
            <person name="Xi L."/>
            <person name="Xin Y."/>
            <person name="Zhou J."/>
            <person name="Deng J."/>
            <person name="Jiang H."/>
            <person name="Liu Y."/>
            <person name="Qu J."/>
            <person name="Song X.-Z."/>
            <person name="Zhang L."/>
            <person name="Villasana D."/>
            <person name="Johnson A."/>
            <person name="Liu J."/>
            <person name="Liyanage D."/>
            <person name="Lorensuhewa L."/>
            <person name="Robinson T."/>
            <person name="Song A."/>
            <person name="Song B.-B."/>
            <person name="Dinh H."/>
            <person name="Thornton R."/>
            <person name="Coyle M."/>
            <person name="Francisco L."/>
            <person name="Jackson L."/>
            <person name="Javaid M."/>
            <person name="Korchina V."/>
            <person name="Kovar C."/>
            <person name="Mata R."/>
            <person name="Mathew T."/>
            <person name="Ngo R."/>
            <person name="Nguyen L."/>
            <person name="Nguyen N."/>
            <person name="Okwuonu G."/>
            <person name="Ongeri F."/>
            <person name="Pham C."/>
            <person name="Simmons D."/>
            <person name="Wilczek-Boney K."/>
            <person name="Hale W."/>
            <person name="Jakkamsetti A."/>
            <person name="Pham P."/>
            <person name="Ruth R."/>
            <person name="San Lucas F."/>
            <person name="Warren J."/>
            <person name="Zhang J."/>
            <person name="Zhao Z."/>
            <person name="Zhou C."/>
            <person name="Zhu D."/>
            <person name="Lee S."/>
            <person name="Bess C."/>
            <person name="Blankenburg K."/>
            <person name="Forbes L."/>
            <person name="Fu Q."/>
            <person name="Gubbala S."/>
            <person name="Hirani K."/>
            <person name="Jayaseelan J.C."/>
            <person name="Lara F."/>
            <person name="Munidasa M."/>
            <person name="Palculict T."/>
            <person name="Patil S."/>
            <person name="Pu L.-L."/>
            <person name="Saada N."/>
            <person name="Tang L."/>
            <person name="Weissenberger G."/>
            <person name="Zhu Y."/>
            <person name="Hemphill L."/>
            <person name="Shang Y."/>
            <person name="Youmans B."/>
            <person name="Ayvaz T."/>
            <person name="Ross M."/>
            <person name="Santibanez J."/>
            <person name="Aqrawi P."/>
            <person name="Gross S."/>
            <person name="Joshi V."/>
            <person name="Fowler G."/>
            <person name="Nazareth L."/>
            <person name="Reid J."/>
            <person name="Worley K."/>
            <person name="Petrosino J."/>
            <person name="Highlander S."/>
            <person name="Gibbs R."/>
        </authorList>
    </citation>
    <scope>NUCLEOTIDE SEQUENCE [LARGE SCALE GENOMIC DNA]</scope>
    <source>
        <strain evidence="1">DSM 15272</strain>
    </source>
</reference>
<evidence type="ECO:0000313" key="1">
    <source>
        <dbReference type="EMBL" id="EFQ84410.1"/>
    </source>
</evidence>
<dbReference type="HOGENOM" id="CLU_3179235_0_0_11"/>
<accession>E2S8A5</accession>
<dbReference type="Proteomes" id="UP000003111">
    <property type="component" value="Unassembled WGS sequence"/>
</dbReference>
<protein>
    <submittedName>
        <fullName evidence="1">Uncharacterized protein</fullName>
    </submittedName>
</protein>
<dbReference type="EMBL" id="ACLF03000002">
    <property type="protein sequence ID" value="EFQ84410.1"/>
    <property type="molecule type" value="Genomic_DNA"/>
</dbReference>
<evidence type="ECO:0000313" key="2">
    <source>
        <dbReference type="Proteomes" id="UP000003111"/>
    </source>
</evidence>
<comment type="caution">
    <text evidence="1">The sequence shown here is derived from an EMBL/GenBank/DDBJ whole genome shotgun (WGS) entry which is preliminary data.</text>
</comment>
<keyword evidence="2" id="KW-1185">Reference proteome</keyword>
<name>E2S8A5_9ACTN</name>
<sequence>MTNAFAFARPTSREGPPMQNTIVNVALITAAVVRHETAINGSELTA</sequence>
<gene>
    <name evidence="1" type="ORF">HMPREF0063_10262</name>
</gene>